<evidence type="ECO:0000313" key="2">
    <source>
        <dbReference type="Proteomes" id="UP000626982"/>
    </source>
</evidence>
<comment type="caution">
    <text evidence="1">The sequence shown here is derived from an EMBL/GenBank/DDBJ whole genome shotgun (WGS) entry which is preliminary data.</text>
</comment>
<evidence type="ECO:0008006" key="3">
    <source>
        <dbReference type="Google" id="ProtNLM"/>
    </source>
</evidence>
<sequence length="328" mass="36073">MLRCMQGPWDDRVPLQRARDLRADDPRRAPAREAALEPIRRGVYAPSTALVGAGREARYLARIEAVSVARSAPMFARESALALHGIPYGAEPERVFTTGDRRTAGLKAGVQHARVDLDPEDVTTVHGLRACTLPYALADVARRREPRVAVAAIDAALHAGLVQRGAILTALDRQGPTGRSRAAAAVAFADAAAESVGESWSRVTIRLLGFEAPELQAVVAGGSGRLWRGDFRWRRPGRRPLLGEFDGMQKYGELAAREGRSGASALAAEKHREDDLRFEHDVARWVWLDVLRPERLEAILDRHEVPRIARRSLWLPDPGPLRASGTRR</sequence>
<proteinExistence type="predicted"/>
<dbReference type="EMBL" id="BMLM01000001">
    <property type="protein sequence ID" value="GGN79980.1"/>
    <property type="molecule type" value="Genomic_DNA"/>
</dbReference>
<reference evidence="2" key="1">
    <citation type="journal article" date="2019" name="Int. J. Syst. Evol. Microbiol.">
        <title>The Global Catalogue of Microorganisms (GCM) 10K type strain sequencing project: providing services to taxonomists for standard genome sequencing and annotation.</title>
        <authorList>
            <consortium name="The Broad Institute Genomics Platform"/>
            <consortium name="The Broad Institute Genome Sequencing Center for Infectious Disease"/>
            <person name="Wu L."/>
            <person name="Ma J."/>
        </authorList>
    </citation>
    <scope>NUCLEOTIDE SEQUENCE [LARGE SCALE GENOMIC DNA]</scope>
    <source>
        <strain evidence="2">CGMCC 1.6960</strain>
    </source>
</reference>
<evidence type="ECO:0000313" key="1">
    <source>
        <dbReference type="EMBL" id="GGN79980.1"/>
    </source>
</evidence>
<name>A0ABQ2KI00_9MICO</name>
<keyword evidence="2" id="KW-1185">Reference proteome</keyword>
<dbReference type="Proteomes" id="UP000626982">
    <property type="component" value="Unassembled WGS sequence"/>
</dbReference>
<protein>
    <recommendedName>
        <fullName evidence="3">Transcriptional regulator, AbiEi antitoxin, Type IV TA system</fullName>
    </recommendedName>
</protein>
<accession>A0ABQ2KI00</accession>
<organism evidence="1 2">
    <name type="scientific">Agrococcus terreus</name>
    <dbReference type="NCBI Taxonomy" id="574649"/>
    <lineage>
        <taxon>Bacteria</taxon>
        <taxon>Bacillati</taxon>
        <taxon>Actinomycetota</taxon>
        <taxon>Actinomycetes</taxon>
        <taxon>Micrococcales</taxon>
        <taxon>Microbacteriaceae</taxon>
        <taxon>Agrococcus</taxon>
    </lineage>
</organism>
<gene>
    <name evidence="1" type="ORF">GCM10010968_07450</name>
</gene>